<feature type="region of interest" description="Disordered" evidence="1">
    <location>
        <begin position="463"/>
        <end position="488"/>
    </location>
</feature>
<dbReference type="GO" id="GO:0005509">
    <property type="term" value="F:calcium ion binding"/>
    <property type="evidence" value="ECO:0007669"/>
    <property type="project" value="InterPro"/>
</dbReference>
<gene>
    <name evidence="3" type="ORF">ABB37_05356</name>
</gene>
<keyword evidence="4" id="KW-1185">Reference proteome</keyword>
<name>A0A0N0DUW3_LEPPY</name>
<reference evidence="3 4" key="1">
    <citation type="submission" date="2015-07" db="EMBL/GenBank/DDBJ databases">
        <title>High-quality genome of monoxenous trypanosomatid Leptomonas pyrrhocoris.</title>
        <authorList>
            <person name="Flegontov P."/>
            <person name="Butenko A."/>
            <person name="Firsov S."/>
            <person name="Vlcek C."/>
            <person name="Logacheva M.D."/>
            <person name="Field M."/>
            <person name="Filatov D."/>
            <person name="Flegontova O."/>
            <person name="Gerasimov E."/>
            <person name="Jackson A.P."/>
            <person name="Kelly S."/>
            <person name="Opperdoes F."/>
            <person name="O'Reilly A."/>
            <person name="Votypka J."/>
            <person name="Yurchenko V."/>
            <person name="Lukes J."/>
        </authorList>
    </citation>
    <scope>NUCLEOTIDE SEQUENCE [LARGE SCALE GENOMIC DNA]</scope>
    <source>
        <strain evidence="3">H10</strain>
    </source>
</reference>
<feature type="region of interest" description="Disordered" evidence="1">
    <location>
        <begin position="290"/>
        <end position="367"/>
    </location>
</feature>
<feature type="region of interest" description="Disordered" evidence="1">
    <location>
        <begin position="132"/>
        <end position="265"/>
    </location>
</feature>
<dbReference type="Proteomes" id="UP000037923">
    <property type="component" value="Unassembled WGS sequence"/>
</dbReference>
<feature type="compositionally biased region" description="Low complexity" evidence="1">
    <location>
        <begin position="804"/>
        <end position="819"/>
    </location>
</feature>
<accession>A0A0N0DUW3</accession>
<feature type="compositionally biased region" description="Low complexity" evidence="1">
    <location>
        <begin position="298"/>
        <end position="309"/>
    </location>
</feature>
<dbReference type="InterPro" id="IPR052603">
    <property type="entry name" value="EFCB6"/>
</dbReference>
<feature type="compositionally biased region" description="Basic and acidic residues" evidence="1">
    <location>
        <begin position="311"/>
        <end position="329"/>
    </location>
</feature>
<feature type="compositionally biased region" description="Polar residues" evidence="1">
    <location>
        <begin position="140"/>
        <end position="159"/>
    </location>
</feature>
<feature type="compositionally biased region" description="Polar residues" evidence="1">
    <location>
        <begin position="463"/>
        <end position="484"/>
    </location>
</feature>
<feature type="region of interest" description="Disordered" evidence="1">
    <location>
        <begin position="79"/>
        <end position="112"/>
    </location>
</feature>
<dbReference type="EMBL" id="LGTL01000010">
    <property type="protein sequence ID" value="KPA79538.1"/>
    <property type="molecule type" value="Genomic_DNA"/>
</dbReference>
<evidence type="ECO:0000256" key="1">
    <source>
        <dbReference type="SAM" id="MobiDB-lite"/>
    </source>
</evidence>
<feature type="region of interest" description="Disordered" evidence="1">
    <location>
        <begin position="927"/>
        <end position="979"/>
    </location>
</feature>
<feature type="region of interest" description="Disordered" evidence="1">
    <location>
        <begin position="569"/>
        <end position="668"/>
    </location>
</feature>
<dbReference type="PANTHER" id="PTHR20875">
    <property type="entry name" value="EF-HAND CALCIUM-BINDING DOMAIN-CONTAINING PROTEIN 6-RELATED"/>
    <property type="match status" value="1"/>
</dbReference>
<feature type="compositionally biased region" description="Polar residues" evidence="1">
    <location>
        <begin position="358"/>
        <end position="367"/>
    </location>
</feature>
<feature type="compositionally biased region" description="Low complexity" evidence="1">
    <location>
        <begin position="781"/>
        <end position="792"/>
    </location>
</feature>
<evidence type="ECO:0000313" key="4">
    <source>
        <dbReference type="Proteomes" id="UP000037923"/>
    </source>
</evidence>
<feature type="compositionally biased region" description="Low complexity" evidence="1">
    <location>
        <begin position="927"/>
        <end position="959"/>
    </location>
</feature>
<proteinExistence type="predicted"/>
<dbReference type="OrthoDB" id="273781at2759"/>
<feature type="compositionally biased region" description="Polar residues" evidence="1">
    <location>
        <begin position="608"/>
        <end position="629"/>
    </location>
</feature>
<dbReference type="PANTHER" id="PTHR20875:SF0">
    <property type="entry name" value="GH12158P"/>
    <property type="match status" value="1"/>
</dbReference>
<protein>
    <recommendedName>
        <fullName evidence="2">EF-hand domain-containing protein</fullName>
    </recommendedName>
</protein>
<evidence type="ECO:0000259" key="2">
    <source>
        <dbReference type="PROSITE" id="PS50222"/>
    </source>
</evidence>
<dbReference type="GeneID" id="26905646"/>
<feature type="compositionally biased region" description="Polar residues" evidence="1">
    <location>
        <begin position="208"/>
        <end position="230"/>
    </location>
</feature>
<feature type="compositionally biased region" description="Low complexity" evidence="1">
    <location>
        <begin position="194"/>
        <end position="207"/>
    </location>
</feature>
<feature type="compositionally biased region" description="Polar residues" evidence="1">
    <location>
        <begin position="760"/>
        <end position="776"/>
    </location>
</feature>
<dbReference type="InterPro" id="IPR002048">
    <property type="entry name" value="EF_hand_dom"/>
</dbReference>
<dbReference type="OMA" id="HELMTAC"/>
<organism evidence="3 4">
    <name type="scientific">Leptomonas pyrrhocoris</name>
    <name type="common">Firebug parasite</name>
    <dbReference type="NCBI Taxonomy" id="157538"/>
    <lineage>
        <taxon>Eukaryota</taxon>
        <taxon>Discoba</taxon>
        <taxon>Euglenozoa</taxon>
        <taxon>Kinetoplastea</taxon>
        <taxon>Metakinetoplastina</taxon>
        <taxon>Trypanosomatida</taxon>
        <taxon>Trypanosomatidae</taxon>
        <taxon>Leishmaniinae</taxon>
        <taxon>Leptomonas</taxon>
    </lineage>
</organism>
<dbReference type="RefSeq" id="XP_015657977.1">
    <property type="nucleotide sequence ID" value="XM_015803335.1"/>
</dbReference>
<sequence length="1104" mass="117424">MSTLATSSDLGAIQQLEALFHSADPTRTGLLSYSEFAYLILKSGGSPEQVDALIDQFSIASRAQRMVCYAALLQHLSDSVKGGPSHSQDTQPTHAAGVTEHSPLPVPPPQASLHTYVNVSTSALPAVAAAGERRSASSAYPSNRTSAPTQRMATSSSPLLRSVTHAGSRGGSAASRESSIASSGPFERRQQSFSDGQQRRSSSTSGSPWTPLQPSSRFVASVVRTAQLQGTPGGRRGRSDEGVGAAAPVSRSRSSTPLPGRSPQEWSGINVAGHHEKRQAFVPARLDQEFNEHTGAQPRVSPARSSPSRSRSREDSVVRMTRAAKDAQARKGNHVNAPALPKNSQLWKTPSGGVPLRDSSNALTAPQPTADSLLLSSSRNAHIVEGNARQHDSVLPSASVTANAALLSLRDVFHRNVLPAAAAKDGTVLLSELEGVFAAHGVEVHPLELEAVVDSLELLPDNTPTSARSSNVDGGTHTQSGVHHTSSSFSSFATTAGNNTTVTGGADCALGLVDFCVLVSRLRPGLIQRIRRPATWNAPPRNVEMGVVHNGGSLGTAAAVDVARQRVQETTTALPRRSVGHTVLDGDAVEEGSGGESEEASIADVTVSPMTPTTAGTTPQSHRGSSLQRRPQLDAPSRPSSAVVDSRGPLSLRRQPLYDTPNGSSRSYRTVFQDAAPTPPTARQLSSDRQFSVLDEPHATSARSSPRNGEAQRAGYALSTASSERHRRSRVRTSPSPSATTHGEAAGLQRRRKEPVWHTEPNTVSRQGATRATCTNHAAPRRVSVSISSSPTPRRREMEHRRTLSPLSSSSPSPSSSSPGYPQEREMGVHAGGWKAPTLSPDLLDTVQSAASTMLRRCTQLDTRHTGYVPAHAWVHVLRSSCPSLTGGELRKVEEWVARIRQRHACTRGDAYAAVVEEILTQGSNAAAAAGGTPSPSPSHVVPSSASATPAPTASAGGSLQRLSPRAAPHVRGDDSAGAHRRLRDELMAACGGDTEALQAYLDAFDAAHQGYLHEHVWRASLEELFRRTTSRTAPRWVLEESYRLSRLPFDRVAAQEQGGVAVRPQSAAERAACARVRRIPTEMRDAFCDYRYVLQELHLDASL</sequence>
<dbReference type="PROSITE" id="PS50222">
    <property type="entry name" value="EF_HAND_2"/>
    <property type="match status" value="1"/>
</dbReference>
<dbReference type="VEuPathDB" id="TriTrypDB:LpyrH10_10_1250"/>
<feature type="domain" description="EF-hand" evidence="2">
    <location>
        <begin position="11"/>
        <end position="46"/>
    </location>
</feature>
<evidence type="ECO:0000313" key="3">
    <source>
        <dbReference type="EMBL" id="KPA79538.1"/>
    </source>
</evidence>
<feature type="compositionally biased region" description="Low complexity" evidence="1">
    <location>
        <begin position="171"/>
        <end position="184"/>
    </location>
</feature>
<dbReference type="AlphaFoldDB" id="A0A0N0DUW3"/>
<comment type="caution">
    <text evidence="3">The sequence shown here is derived from an EMBL/GenBank/DDBJ whole genome shotgun (WGS) entry which is preliminary data.</text>
</comment>
<feature type="region of interest" description="Disordered" evidence="1">
    <location>
        <begin position="697"/>
        <end position="827"/>
    </location>
</feature>